<proteinExistence type="predicted"/>
<sequence length="42" mass="4814">MGWQKCSGIKRSYLGLLIPRNKTPCFARRWLATDDSPAKTFV</sequence>
<gene>
    <name evidence="1" type="ORF">ERS008175_04059</name>
</gene>
<accession>A0ABC9KRW6</accession>
<name>A0ABC9KRW6_SHISO</name>
<dbReference type="AlphaFoldDB" id="A0ABC9KRW6"/>
<protein>
    <recommendedName>
        <fullName evidence="3">Transcriptional regulator</fullName>
    </recommendedName>
</protein>
<comment type="caution">
    <text evidence="1">The sequence shown here is derived from an EMBL/GenBank/DDBJ whole genome shotgun (WGS) entry which is preliminary data.</text>
</comment>
<reference evidence="1 2" key="1">
    <citation type="submission" date="2015-07" db="EMBL/GenBank/DDBJ databases">
        <authorList>
            <consortium name="Pathogen Informatics"/>
        </authorList>
    </citation>
    <scope>NUCLEOTIDE SEQUENCE [LARGE SCALE GENOMIC DNA]</scope>
    <source>
        <strain evidence="1 2">20003593_1361393</strain>
    </source>
</reference>
<dbReference type="EMBL" id="CXEC01000203">
    <property type="protein sequence ID" value="CSS08909.1"/>
    <property type="molecule type" value="Genomic_DNA"/>
</dbReference>
<evidence type="ECO:0008006" key="3">
    <source>
        <dbReference type="Google" id="ProtNLM"/>
    </source>
</evidence>
<evidence type="ECO:0000313" key="2">
    <source>
        <dbReference type="Proteomes" id="UP000040926"/>
    </source>
</evidence>
<evidence type="ECO:0000313" key="1">
    <source>
        <dbReference type="EMBL" id="CSS08909.1"/>
    </source>
</evidence>
<dbReference type="Proteomes" id="UP000040926">
    <property type="component" value="Unassembled WGS sequence"/>
</dbReference>
<organism evidence="1 2">
    <name type="scientific">Shigella sonnei</name>
    <dbReference type="NCBI Taxonomy" id="624"/>
    <lineage>
        <taxon>Bacteria</taxon>
        <taxon>Pseudomonadati</taxon>
        <taxon>Pseudomonadota</taxon>
        <taxon>Gammaproteobacteria</taxon>
        <taxon>Enterobacterales</taxon>
        <taxon>Enterobacteriaceae</taxon>
        <taxon>Shigella</taxon>
    </lineage>
</organism>
<dbReference type="RefSeq" id="WP_276527425.1">
    <property type="nucleotide sequence ID" value="NZ_CP022672.1"/>
</dbReference>